<dbReference type="RefSeq" id="WP_071177602.1">
    <property type="nucleotide sequence ID" value="NZ_CP017832.1"/>
</dbReference>
<organism evidence="1 2">
    <name type="scientific">Butyrivibrio hungatei</name>
    <dbReference type="NCBI Taxonomy" id="185008"/>
    <lineage>
        <taxon>Bacteria</taxon>
        <taxon>Bacillati</taxon>
        <taxon>Bacillota</taxon>
        <taxon>Clostridia</taxon>
        <taxon>Lachnospirales</taxon>
        <taxon>Lachnospiraceae</taxon>
        <taxon>Butyrivibrio</taxon>
    </lineage>
</organism>
<accession>A0A1D9P5R2</accession>
<dbReference type="AlphaFoldDB" id="A0A1D9P5R2"/>
<geneLocation type="plasmid" evidence="2">
    <name>pnp144</name>
</geneLocation>
<evidence type="ECO:0000313" key="2">
    <source>
        <dbReference type="Proteomes" id="UP000179284"/>
    </source>
</evidence>
<dbReference type="Proteomes" id="UP000179284">
    <property type="component" value="Plasmid pNP144"/>
</dbReference>
<reference evidence="2" key="1">
    <citation type="submission" date="2016-10" db="EMBL/GenBank/DDBJ databases">
        <title>The complete genome sequence of the rumen bacterium Butyrivibrio hungatei MB2003.</title>
        <authorList>
            <person name="Palevich N."/>
            <person name="Kelly W.J."/>
            <person name="Leahy S.C."/>
            <person name="Altermann E."/>
            <person name="Rakonjac J."/>
            <person name="Attwood G.T."/>
        </authorList>
    </citation>
    <scope>NUCLEOTIDE SEQUENCE [LARGE SCALE GENOMIC DNA]</scope>
    <source>
        <strain evidence="2">MB2003</strain>
        <plasmid evidence="2">Plasmid pnp144</plasmid>
    </source>
</reference>
<dbReference type="EMBL" id="CP017832">
    <property type="protein sequence ID" value="AOZ97843.1"/>
    <property type="molecule type" value="Genomic_DNA"/>
</dbReference>
<dbReference type="OrthoDB" id="9883804at2"/>
<sequence>MNKRSKTILAVLGVLLVFLLAMNMLVGAVHIEKPEQVIFPQGELQDSVFVAQNNEYVENEALSNTYSFESVPYMVDVPTGSGAKIGTGMIYQLSNGYFAYVAEYTDQYDVQDIIASQFPAALLINYVPERTLITTEVDKVGYINGFKGEYVADSLYVTDGVANQQATVLGYALDVPEGVYFGNHLFIAVGTVNRTTDAANTCASVLSAIIKTVRYDEKLDKALTDAREAAQQELLAKQEEEAAALASAEASSTDGTDMSLAIVGDEVTESIPVVVPSDYENFVLSVDWTMANPNAVLELFFPDGQSYCTPIEQTEYGVKFSLSAATQGTYSLRIMNYQQCGDIATTISGSPVEQ</sequence>
<keyword evidence="1" id="KW-0614">Plasmid</keyword>
<evidence type="ECO:0000313" key="1">
    <source>
        <dbReference type="EMBL" id="AOZ97843.1"/>
    </source>
</evidence>
<name>A0A1D9P5R2_9FIRM</name>
<gene>
    <name evidence="1" type="ORF">bhn_II044</name>
</gene>
<protein>
    <submittedName>
        <fullName evidence="1">Uncharacterized protein</fullName>
    </submittedName>
</protein>
<dbReference type="KEGG" id="bhu:bhn_II044"/>
<keyword evidence="2" id="KW-1185">Reference proteome</keyword>
<proteinExistence type="predicted"/>